<dbReference type="SMART" id="SM00220">
    <property type="entry name" value="S_TKc"/>
    <property type="match status" value="1"/>
</dbReference>
<dbReference type="AlphaFoldDB" id="A0A1D6MAK8"/>
<dbReference type="SMART" id="SM00369">
    <property type="entry name" value="LRR_TYP"/>
    <property type="match status" value="6"/>
</dbReference>
<dbReference type="OMA" id="KLTTVWL"/>
<comment type="subcellular location">
    <subcellularLocation>
        <location evidence="1">Cell membrane</location>
        <topology evidence="1">Single-pass membrane protein</topology>
    </subcellularLocation>
</comment>
<dbReference type="InterPro" id="IPR003591">
    <property type="entry name" value="Leu-rich_rpt_typical-subtyp"/>
</dbReference>
<protein>
    <submittedName>
        <fullName evidence="21">Putative leucine-rich repeat receptor-like protein kinase family protein</fullName>
    </submittedName>
</protein>
<reference evidence="23" key="1">
    <citation type="journal article" date="2009" name="Science">
        <title>The B73 maize genome: complexity, diversity, and dynamics.</title>
        <authorList>
            <person name="Schnable P.S."/>
            <person name="Ware D."/>
            <person name="Fulton R.S."/>
            <person name="Stein J.C."/>
            <person name="Wei F."/>
            <person name="Pasternak S."/>
            <person name="Liang C."/>
            <person name="Zhang J."/>
            <person name="Fulton L."/>
            <person name="Graves T.A."/>
            <person name="Minx P."/>
            <person name="Reily A.D."/>
            <person name="Courtney L."/>
            <person name="Kruchowski S.S."/>
            <person name="Tomlinson C."/>
            <person name="Strong C."/>
            <person name="Delehaunty K."/>
            <person name="Fronick C."/>
            <person name="Courtney B."/>
            <person name="Rock S.M."/>
            <person name="Belter E."/>
            <person name="Du F."/>
            <person name="Kim K."/>
            <person name="Abbott R.M."/>
            <person name="Cotton M."/>
            <person name="Levy A."/>
            <person name="Marchetto P."/>
            <person name="Ochoa K."/>
            <person name="Jackson S.M."/>
            <person name="Gillam B."/>
            <person name="Chen W."/>
            <person name="Yan L."/>
            <person name="Higginbotham J."/>
            <person name="Cardenas M."/>
            <person name="Waligorski J."/>
            <person name="Applebaum E."/>
            <person name="Phelps L."/>
            <person name="Falcone J."/>
            <person name="Kanchi K."/>
            <person name="Thane T."/>
            <person name="Scimone A."/>
            <person name="Thane N."/>
            <person name="Henke J."/>
            <person name="Wang T."/>
            <person name="Ruppert J."/>
            <person name="Shah N."/>
            <person name="Rotter K."/>
            <person name="Hodges J."/>
            <person name="Ingenthron E."/>
            <person name="Cordes M."/>
            <person name="Kohlberg S."/>
            <person name="Sgro J."/>
            <person name="Delgado B."/>
            <person name="Mead K."/>
            <person name="Chinwalla A."/>
            <person name="Leonard S."/>
            <person name="Crouse K."/>
            <person name="Collura K."/>
            <person name="Kudrna D."/>
            <person name="Currie J."/>
            <person name="He R."/>
            <person name="Angelova A."/>
            <person name="Rajasekar S."/>
            <person name="Mueller T."/>
            <person name="Lomeli R."/>
            <person name="Scara G."/>
            <person name="Ko A."/>
            <person name="Delaney K."/>
            <person name="Wissotski M."/>
            <person name="Lopez G."/>
            <person name="Campos D."/>
            <person name="Braidotti M."/>
            <person name="Ashley E."/>
            <person name="Golser W."/>
            <person name="Kim H."/>
            <person name="Lee S."/>
            <person name="Lin J."/>
            <person name="Dujmic Z."/>
            <person name="Kim W."/>
            <person name="Talag J."/>
            <person name="Zuccolo A."/>
            <person name="Fan C."/>
            <person name="Sebastian A."/>
            <person name="Kramer M."/>
            <person name="Spiegel L."/>
            <person name="Nascimento L."/>
            <person name="Zutavern T."/>
            <person name="Miller B."/>
            <person name="Ambroise C."/>
            <person name="Muller S."/>
            <person name="Spooner W."/>
            <person name="Narechania A."/>
            <person name="Ren L."/>
            <person name="Wei S."/>
            <person name="Kumari S."/>
            <person name="Faga B."/>
            <person name="Levy M.J."/>
            <person name="McMahan L."/>
            <person name="Van Buren P."/>
            <person name="Vaughn M.W."/>
            <person name="Ying K."/>
            <person name="Yeh C.-T."/>
            <person name="Emrich S.J."/>
            <person name="Jia Y."/>
            <person name="Kalyanaraman A."/>
            <person name="Hsia A.-P."/>
            <person name="Barbazuk W.B."/>
            <person name="Baucom R.S."/>
            <person name="Brutnell T.P."/>
            <person name="Carpita N.C."/>
            <person name="Chaparro C."/>
            <person name="Chia J.-M."/>
            <person name="Deragon J.-M."/>
            <person name="Estill J.C."/>
            <person name="Fu Y."/>
            <person name="Jeddeloh J.A."/>
            <person name="Han Y."/>
            <person name="Lee H."/>
            <person name="Li P."/>
            <person name="Lisch D.R."/>
            <person name="Liu S."/>
            <person name="Liu Z."/>
            <person name="Nagel D.H."/>
            <person name="McCann M.C."/>
            <person name="SanMiguel P."/>
            <person name="Myers A.M."/>
            <person name="Nettleton D."/>
            <person name="Nguyen J."/>
            <person name="Penning B.W."/>
            <person name="Ponnala L."/>
            <person name="Schneider K.L."/>
            <person name="Schwartz D.C."/>
            <person name="Sharma A."/>
            <person name="Soderlund C."/>
            <person name="Springer N.M."/>
            <person name="Sun Q."/>
            <person name="Wang H."/>
            <person name="Waterman M."/>
            <person name="Westerman R."/>
            <person name="Wolfgruber T.K."/>
            <person name="Yang L."/>
            <person name="Yu Y."/>
            <person name="Zhang L."/>
            <person name="Zhou S."/>
            <person name="Zhu Q."/>
            <person name="Bennetzen J.L."/>
            <person name="Dawe R.K."/>
            <person name="Jiang J."/>
            <person name="Jiang N."/>
            <person name="Presting G.G."/>
            <person name="Wessler S.R."/>
            <person name="Aluru S."/>
            <person name="Martienssen R.A."/>
            <person name="Clifton S.W."/>
            <person name="McCombie W.R."/>
            <person name="Wing R.A."/>
            <person name="Wilson R.K."/>
        </authorList>
    </citation>
    <scope>NUCLEOTIDE SEQUENCE [LARGE SCALE GENOMIC DNA]</scope>
    <source>
        <strain evidence="23">cv. B73</strain>
    </source>
</reference>
<keyword evidence="12 17" id="KW-0067">ATP-binding</keyword>
<keyword evidence="6" id="KW-0808">Transferase</keyword>
<evidence type="ECO:0000259" key="20">
    <source>
        <dbReference type="PROSITE" id="PS50011"/>
    </source>
</evidence>
<dbReference type="PaxDb" id="4577-GRMZM2G132212_P01"/>
<keyword evidence="7 19" id="KW-0812">Transmembrane</keyword>
<dbReference type="PANTHER" id="PTHR48056:SF29">
    <property type="entry name" value="RECEPTOR-LIKE PROTEIN KINASE HSL1"/>
    <property type="match status" value="1"/>
</dbReference>
<dbReference type="FunFam" id="3.30.200.20:FF:000622">
    <property type="entry name" value="Putative leucine-rich repeat receptor-like protein kinase family protein"/>
    <property type="match status" value="1"/>
</dbReference>
<dbReference type="GO" id="GO:0005524">
    <property type="term" value="F:ATP binding"/>
    <property type="evidence" value="ECO:0007669"/>
    <property type="project" value="UniProtKB-UniRule"/>
</dbReference>
<keyword evidence="8" id="KW-0732">Signal</keyword>
<dbReference type="InterPro" id="IPR011009">
    <property type="entry name" value="Kinase-like_dom_sf"/>
</dbReference>
<dbReference type="EMBL" id="CM000782">
    <property type="protein sequence ID" value="AQK87813.1"/>
    <property type="molecule type" value="Genomic_DNA"/>
</dbReference>
<evidence type="ECO:0000256" key="11">
    <source>
        <dbReference type="ARBA" id="ARBA00022777"/>
    </source>
</evidence>
<name>A0A1D6MAK8_MAIZE</name>
<dbReference type="InterPro" id="IPR000719">
    <property type="entry name" value="Prot_kinase_dom"/>
</dbReference>
<dbReference type="ExpressionAtlas" id="A0A1D6MAK8">
    <property type="expression patterns" value="baseline and differential"/>
</dbReference>
<sequence length="1084" mass="115735">MAGHHRARRVNGTRAPPRRPSAEKITRSRSHPEKPRTSPTTVLRVQPLLCACVWLALLLACLPRQAAAQDAEARLLLQIKSAWGDPAPLASWSNATAAAPLAQCSWAYVLCDGAGRVSSLNLTNVTLAGRTIPDAIGGLTALTVLDLSNTSVGGGFPASLYNCAAIARLDLSHNQLAGDLPADIDRLGANLTYLALDHNNFTGAIPAAVSRLTNLTYLALGGSQLTGTIPPELGQLVNLRTLKLERTPFSAGTLPESFKNLTKLTTVWLAKCNLTGEIPSYVAELAEMEWLDLSMNGLTGNIPSGIWNLQKLTNLYLYTNNLSGDIVINNGTIGAAGLVEVDLSENMLTGTIPGSFGSLTKLRLLILHDNNLVGEIPASIAQLPSLVYLWLWSNSLSGELPPGLGKETPVLRDIQIDDNNFSGPIPAGICEHNQLWVLTAPGNRLNGSIPTGLANCSSLIWLFLGGNQLSGEVPAALWTVPKLLTVSLENNGRLGGSLPEKLYWNLSRLSIDNNQFTGPIPASATNLKRFHASNNLFSGDIPPGFTAAMPLLQELDLSANQLSGAIPQSIASLSGMSQMNLSHNQLTGGIPAGLGSMPELTLLDLSSNQLSGAIPPALGTLRVNQLNLSSNQLTGEVPDALARTYDQSFMGNPGLCTAPPVSGMRSCAAPSTDHVSPRLRAGLLAAGAALVVLIAALAVFVVRDIRRRKRRLALAEEPWKLTAFQPVDFGEASVLRGLADENLIGKGGSGRVYRVTYTSRSSGEAAGTVAVKRIWAGGSLDKKLEREFASEVDILGHIRHSNIVKLLCCLSRAETKLLVYEFMGNGSLDQWLHGHSRLAGTGTAMVRAPSVRREPLDWPTRVKVAVGAARGLYYMHHECSPPIVHRDVKSSNILLDSELNAKVADFGLARMLVQAGTTDTMTAVAGSFGYMAPESVYTRKVNEKVDVYSFGVVLLELTTGRLANDGGEHGSLADWAWRHLQSGKSIAEAADKSIADAGYGDQVEAVFKLGIICTGRQPSSRPTMKGVLQILQRCEQAHQRTFDEKVADYDAAPLLQVHGGSRRKQLSDAEVIDDDGKGGFDCNV</sequence>
<keyword evidence="14 19" id="KW-0472">Membrane</keyword>
<feature type="binding site" evidence="17">
    <location>
        <position position="772"/>
    </location>
    <ligand>
        <name>ATP</name>
        <dbReference type="ChEBI" id="CHEBI:30616"/>
    </ligand>
</feature>
<feature type="domain" description="Protein kinase" evidence="20">
    <location>
        <begin position="738"/>
        <end position="1041"/>
    </location>
</feature>
<dbReference type="FunFam" id="3.80.10.10:FF:000642">
    <property type="entry name" value="Leucine-rich receptor-like protein kinase family protein"/>
    <property type="match status" value="1"/>
</dbReference>
<dbReference type="Pfam" id="PF13855">
    <property type="entry name" value="LRR_8"/>
    <property type="match status" value="3"/>
</dbReference>
<dbReference type="GeneID" id="103630640"/>
<dbReference type="Gene3D" id="3.80.10.10">
    <property type="entry name" value="Ribonuclease Inhibitor"/>
    <property type="match status" value="4"/>
</dbReference>
<accession>A0A1D6MAK8</accession>
<dbReference type="RefSeq" id="XP_008649910.1">
    <property type="nucleotide sequence ID" value="XM_008651688.3"/>
</dbReference>
<evidence type="ECO:0000256" key="7">
    <source>
        <dbReference type="ARBA" id="ARBA00022692"/>
    </source>
</evidence>
<dbReference type="OrthoDB" id="676979at2759"/>
<dbReference type="GO" id="GO:0005886">
    <property type="term" value="C:plasma membrane"/>
    <property type="evidence" value="ECO:0000318"/>
    <property type="project" value="GO_Central"/>
</dbReference>
<keyword evidence="16" id="KW-0325">Glycoprotein</keyword>
<dbReference type="eggNOG" id="ENOG502QQPF">
    <property type="taxonomic scope" value="Eukaryota"/>
</dbReference>
<dbReference type="SUPFAM" id="SSF52058">
    <property type="entry name" value="L domain-like"/>
    <property type="match status" value="1"/>
</dbReference>
<keyword evidence="5" id="KW-0433">Leucine-rich repeat</keyword>
<evidence type="ECO:0000256" key="2">
    <source>
        <dbReference type="ARBA" id="ARBA00008684"/>
    </source>
</evidence>
<dbReference type="InterPro" id="IPR001611">
    <property type="entry name" value="Leu-rich_rpt"/>
</dbReference>
<evidence type="ECO:0000256" key="10">
    <source>
        <dbReference type="ARBA" id="ARBA00022741"/>
    </source>
</evidence>
<dbReference type="InterPro" id="IPR017441">
    <property type="entry name" value="Protein_kinase_ATP_BS"/>
</dbReference>
<evidence type="ECO:0000313" key="22">
    <source>
        <dbReference type="EnsemblPlants" id="Zm00001eb293660_P001"/>
    </source>
</evidence>
<evidence type="ECO:0000256" key="1">
    <source>
        <dbReference type="ARBA" id="ARBA00004162"/>
    </source>
</evidence>
<dbReference type="PROSITE" id="PS00107">
    <property type="entry name" value="PROTEIN_KINASE_ATP"/>
    <property type="match status" value="1"/>
</dbReference>
<feature type="compositionally biased region" description="Basic residues" evidence="18">
    <location>
        <begin position="1"/>
        <end position="11"/>
    </location>
</feature>
<dbReference type="FunFam" id="1.10.510.10:FF:000714">
    <property type="entry name" value="Kinase family with leucine-rich repeat domain-containing protein"/>
    <property type="match status" value="1"/>
</dbReference>
<dbReference type="CDD" id="cd14066">
    <property type="entry name" value="STKc_IRAK"/>
    <property type="match status" value="1"/>
</dbReference>
<dbReference type="PRINTS" id="PR00019">
    <property type="entry name" value="LEURICHRPT"/>
</dbReference>
<organism evidence="21">
    <name type="scientific">Zea mays</name>
    <name type="common">Maize</name>
    <dbReference type="NCBI Taxonomy" id="4577"/>
    <lineage>
        <taxon>Eukaryota</taxon>
        <taxon>Viridiplantae</taxon>
        <taxon>Streptophyta</taxon>
        <taxon>Embryophyta</taxon>
        <taxon>Tracheophyta</taxon>
        <taxon>Spermatophyta</taxon>
        <taxon>Magnoliopsida</taxon>
        <taxon>Liliopsida</taxon>
        <taxon>Poales</taxon>
        <taxon>Poaceae</taxon>
        <taxon>PACMAD clade</taxon>
        <taxon>Panicoideae</taxon>
        <taxon>Andropogonodae</taxon>
        <taxon>Andropogoneae</taxon>
        <taxon>Tripsacinae</taxon>
        <taxon>Zea</taxon>
    </lineage>
</organism>
<evidence type="ECO:0000256" key="18">
    <source>
        <dbReference type="SAM" id="MobiDB-lite"/>
    </source>
</evidence>
<dbReference type="EnsemblPlants" id="Zm00001eb293660_T001">
    <property type="protein sequence ID" value="Zm00001eb293660_P001"/>
    <property type="gene ID" value="Zm00001eb293660"/>
</dbReference>
<dbReference type="FunFam" id="3.80.10.10:FF:000685">
    <property type="entry name" value="Leucine-rich repeat receptor-like protein kinase"/>
    <property type="match status" value="1"/>
</dbReference>
<evidence type="ECO:0000256" key="5">
    <source>
        <dbReference type="ARBA" id="ARBA00022614"/>
    </source>
</evidence>
<dbReference type="PROSITE" id="PS00108">
    <property type="entry name" value="PROTEIN_KINASE_ST"/>
    <property type="match status" value="1"/>
</dbReference>
<evidence type="ECO:0000256" key="16">
    <source>
        <dbReference type="ARBA" id="ARBA00023180"/>
    </source>
</evidence>
<dbReference type="InterPro" id="IPR013210">
    <property type="entry name" value="LRR_N_plant-typ"/>
</dbReference>
<keyword evidence="9" id="KW-0677">Repeat</keyword>
<gene>
    <name evidence="22" type="primary">LOC103630640</name>
    <name evidence="21" type="ORF">ZEAMMB73_Zm00001d038791</name>
</gene>
<dbReference type="Proteomes" id="UP000007305">
    <property type="component" value="Chromosome 6"/>
</dbReference>
<keyword evidence="11 21" id="KW-0418">Kinase</keyword>
<keyword evidence="15 21" id="KW-0675">Receptor</keyword>
<feature type="compositionally biased region" description="Basic and acidic residues" evidence="18">
    <location>
        <begin position="20"/>
        <end position="36"/>
    </location>
</feature>
<dbReference type="InterPro" id="IPR032675">
    <property type="entry name" value="LRR_dom_sf"/>
</dbReference>
<evidence type="ECO:0007829" key="24">
    <source>
        <dbReference type="PeptideAtlas" id="A0A1D6MAK8"/>
    </source>
</evidence>
<dbReference type="InterPro" id="IPR050647">
    <property type="entry name" value="Plant_LRR-RLKs"/>
</dbReference>
<dbReference type="Pfam" id="PF07714">
    <property type="entry name" value="PK_Tyr_Ser-Thr"/>
    <property type="match status" value="1"/>
</dbReference>
<dbReference type="Pfam" id="PF08263">
    <property type="entry name" value="LRRNT_2"/>
    <property type="match status" value="1"/>
</dbReference>
<dbReference type="Gene3D" id="3.30.200.20">
    <property type="entry name" value="Phosphorylase Kinase, domain 1"/>
    <property type="match status" value="1"/>
</dbReference>
<keyword evidence="4" id="KW-0723">Serine/threonine-protein kinase</keyword>
<dbReference type="Gramene" id="Zm00001eb293660_T001">
    <property type="protein sequence ID" value="Zm00001eb293660_P001"/>
    <property type="gene ID" value="Zm00001eb293660"/>
</dbReference>
<evidence type="ECO:0000256" key="9">
    <source>
        <dbReference type="ARBA" id="ARBA00022737"/>
    </source>
</evidence>
<evidence type="ECO:0000313" key="21">
    <source>
        <dbReference type="EMBL" id="AQK87813.1"/>
    </source>
</evidence>
<keyword evidence="24" id="KW-1267">Proteomics identification</keyword>
<evidence type="ECO:0000256" key="19">
    <source>
        <dbReference type="SAM" id="Phobius"/>
    </source>
</evidence>
<keyword evidence="10 17" id="KW-0547">Nucleotide-binding</keyword>
<feature type="region of interest" description="Disordered" evidence="18">
    <location>
        <begin position="1"/>
        <end position="39"/>
    </location>
</feature>
<evidence type="ECO:0000256" key="17">
    <source>
        <dbReference type="PROSITE-ProRule" id="PRU10141"/>
    </source>
</evidence>
<dbReference type="PROSITE" id="PS50011">
    <property type="entry name" value="PROTEIN_KINASE_DOM"/>
    <property type="match status" value="1"/>
</dbReference>
<dbReference type="FunFam" id="3.80.10.10:FF:000041">
    <property type="entry name" value="LRR receptor-like serine/threonine-protein kinase ERECTA"/>
    <property type="match status" value="1"/>
</dbReference>
<dbReference type="GO" id="GO:0004674">
    <property type="term" value="F:protein serine/threonine kinase activity"/>
    <property type="evidence" value="ECO:0007669"/>
    <property type="project" value="UniProtKB-KW"/>
</dbReference>
<evidence type="ECO:0000256" key="8">
    <source>
        <dbReference type="ARBA" id="ARBA00022729"/>
    </source>
</evidence>
<reference evidence="22" key="4">
    <citation type="submission" date="2021-05" db="UniProtKB">
        <authorList>
            <consortium name="EnsemblPlants"/>
        </authorList>
    </citation>
    <scope>IDENTIFICATION</scope>
    <source>
        <strain evidence="22">cv. B73</strain>
    </source>
</reference>
<proteinExistence type="evidence at protein level"/>
<evidence type="ECO:0000256" key="15">
    <source>
        <dbReference type="ARBA" id="ARBA00023170"/>
    </source>
</evidence>
<keyword evidence="3" id="KW-1003">Cell membrane</keyword>
<comment type="similarity">
    <text evidence="2">Belongs to the protein kinase superfamily. Ser/Thr protein kinase family.</text>
</comment>
<dbReference type="STRING" id="4577.A0A1D6MAK8"/>
<dbReference type="KEGG" id="zma:103630640"/>
<evidence type="ECO:0000256" key="14">
    <source>
        <dbReference type="ARBA" id="ARBA00023136"/>
    </source>
</evidence>
<dbReference type="PANTHER" id="PTHR48056">
    <property type="entry name" value="LRR RECEPTOR-LIKE SERINE/THREONINE-PROTEIN KINASE-RELATED"/>
    <property type="match status" value="1"/>
</dbReference>
<dbReference type="SMR" id="A0A1D6MAK8"/>
<evidence type="ECO:0000256" key="3">
    <source>
        <dbReference type="ARBA" id="ARBA00022475"/>
    </source>
</evidence>
<keyword evidence="23" id="KW-1185">Reference proteome</keyword>
<feature type="transmembrane region" description="Helical" evidence="19">
    <location>
        <begin position="681"/>
        <end position="702"/>
    </location>
</feature>
<evidence type="ECO:0000313" key="23">
    <source>
        <dbReference type="Proteomes" id="UP000007305"/>
    </source>
</evidence>
<evidence type="ECO:0000256" key="13">
    <source>
        <dbReference type="ARBA" id="ARBA00022989"/>
    </source>
</evidence>
<dbReference type="FunFam" id="3.80.10.10:FF:000669">
    <property type="entry name" value="Putative leucine-rich repeat receptor-like protein kinase family protein"/>
    <property type="match status" value="1"/>
</dbReference>
<dbReference type="Pfam" id="PF00560">
    <property type="entry name" value="LRR_1"/>
    <property type="match status" value="3"/>
</dbReference>
<evidence type="ECO:0000256" key="4">
    <source>
        <dbReference type="ARBA" id="ARBA00022527"/>
    </source>
</evidence>
<evidence type="ECO:0000256" key="6">
    <source>
        <dbReference type="ARBA" id="ARBA00022679"/>
    </source>
</evidence>
<dbReference type="InterPro" id="IPR001245">
    <property type="entry name" value="Ser-Thr/Tyr_kinase_cat_dom"/>
</dbReference>
<dbReference type="InterPro" id="IPR008271">
    <property type="entry name" value="Ser/Thr_kinase_AS"/>
</dbReference>
<evidence type="ECO:0000256" key="12">
    <source>
        <dbReference type="ARBA" id="ARBA00022840"/>
    </source>
</evidence>
<dbReference type="SUPFAM" id="SSF56112">
    <property type="entry name" value="Protein kinase-like (PK-like)"/>
    <property type="match status" value="1"/>
</dbReference>
<dbReference type="Gene3D" id="1.10.510.10">
    <property type="entry name" value="Transferase(Phosphotransferase) domain 1"/>
    <property type="match status" value="1"/>
</dbReference>
<dbReference type="SUPFAM" id="SSF52047">
    <property type="entry name" value="RNI-like"/>
    <property type="match status" value="1"/>
</dbReference>
<reference evidence="21" key="2">
    <citation type="submission" date="2015-12" db="EMBL/GenBank/DDBJ databases">
        <title>Update maize B73 reference genome by single molecule sequencing technologies.</title>
        <authorList>
            <consortium name="Maize Genome Sequencing Project"/>
            <person name="Ware D."/>
        </authorList>
    </citation>
    <scope>NUCLEOTIDE SEQUENCE</scope>
    <source>
        <tissue evidence="21">Seedling</tissue>
    </source>
</reference>
<keyword evidence="13 19" id="KW-1133">Transmembrane helix</keyword>
<reference evidence="22" key="3">
    <citation type="submission" date="2019-07" db="EMBL/GenBank/DDBJ databases">
        <authorList>
            <person name="Seetharam A."/>
            <person name="Woodhouse M."/>
            <person name="Cannon E."/>
        </authorList>
    </citation>
    <scope>NUCLEOTIDE SEQUENCE [LARGE SCALE GENOMIC DNA]</scope>
    <source>
        <strain evidence="22">cv. B73</strain>
    </source>
</reference>